<evidence type="ECO:0000256" key="6">
    <source>
        <dbReference type="ARBA" id="ARBA00023242"/>
    </source>
</evidence>
<dbReference type="CDD" id="cd09577">
    <property type="entry name" value="SAM_Ph1_2_3"/>
    <property type="match status" value="1"/>
</dbReference>
<dbReference type="AlphaFoldDB" id="A0A3P9K974"/>
<feature type="domain" description="FCS-type" evidence="10">
    <location>
        <begin position="558"/>
        <end position="592"/>
    </location>
</feature>
<feature type="compositionally biased region" description="Polar residues" evidence="8">
    <location>
        <begin position="7"/>
        <end position="22"/>
    </location>
</feature>
<dbReference type="SMART" id="SM00454">
    <property type="entry name" value="SAM"/>
    <property type="match status" value="1"/>
</dbReference>
<evidence type="ECO:0000313" key="12">
    <source>
        <dbReference type="Proteomes" id="UP000265180"/>
    </source>
</evidence>
<feature type="compositionally biased region" description="Low complexity" evidence="8">
    <location>
        <begin position="244"/>
        <end position="257"/>
    </location>
</feature>
<evidence type="ECO:0000256" key="1">
    <source>
        <dbReference type="ARBA" id="ARBA00004123"/>
    </source>
</evidence>
<dbReference type="PROSITE" id="PS50105">
    <property type="entry name" value="SAM_DOMAIN"/>
    <property type="match status" value="1"/>
</dbReference>
<feature type="compositionally biased region" description="Low complexity" evidence="8">
    <location>
        <begin position="624"/>
        <end position="635"/>
    </location>
</feature>
<feature type="compositionally biased region" description="Low complexity" evidence="8">
    <location>
        <begin position="285"/>
        <end position="302"/>
    </location>
</feature>
<reference key="1">
    <citation type="journal article" date="2007" name="Nature">
        <title>The medaka draft genome and insights into vertebrate genome evolution.</title>
        <authorList>
            <person name="Kasahara M."/>
            <person name="Naruse K."/>
            <person name="Sasaki S."/>
            <person name="Nakatani Y."/>
            <person name="Qu W."/>
            <person name="Ahsan B."/>
            <person name="Yamada T."/>
            <person name="Nagayasu Y."/>
            <person name="Doi K."/>
            <person name="Kasai Y."/>
            <person name="Jindo T."/>
            <person name="Kobayashi D."/>
            <person name="Shimada A."/>
            <person name="Toyoda A."/>
            <person name="Kuroki Y."/>
            <person name="Fujiyama A."/>
            <person name="Sasaki T."/>
            <person name="Shimizu A."/>
            <person name="Asakawa S."/>
            <person name="Shimizu N."/>
            <person name="Hashimoto S."/>
            <person name="Yang J."/>
            <person name="Lee Y."/>
            <person name="Matsushima K."/>
            <person name="Sugano S."/>
            <person name="Sakaizumi M."/>
            <person name="Narita T."/>
            <person name="Ohishi K."/>
            <person name="Haga S."/>
            <person name="Ohta F."/>
            <person name="Nomoto H."/>
            <person name="Nogata K."/>
            <person name="Morishita T."/>
            <person name="Endo T."/>
            <person name="Shin-I T."/>
            <person name="Takeda H."/>
            <person name="Morishita S."/>
            <person name="Kohara Y."/>
        </authorList>
    </citation>
    <scope>NUCLEOTIDE SEQUENCE [LARGE SCALE GENOMIC DNA]</scope>
    <source>
        <strain>Hd-rR</strain>
    </source>
</reference>
<dbReference type="PANTHER" id="PTHR12247:SF140">
    <property type="entry name" value="POLYHOMEOTIC HOMOLOG 1"/>
    <property type="match status" value="1"/>
</dbReference>
<reference evidence="11 12" key="2">
    <citation type="submission" date="2017-04" db="EMBL/GenBank/DDBJ databases">
        <title>CpG methylation of centromeres and impact of large insertions on vertebrate speciation.</title>
        <authorList>
            <person name="Ichikawa K."/>
            <person name="Yoshimura J."/>
            <person name="Morishita S."/>
        </authorList>
    </citation>
    <scope>NUCLEOTIDE SEQUENCE</scope>
    <source>
        <strain evidence="11 12">HNI</strain>
    </source>
</reference>
<feature type="region of interest" description="Disordered" evidence="8">
    <location>
        <begin position="601"/>
        <end position="677"/>
    </location>
</feature>
<dbReference type="PROSITE" id="PS51024">
    <property type="entry name" value="ZF_FCS"/>
    <property type="match status" value="1"/>
</dbReference>
<evidence type="ECO:0008006" key="13">
    <source>
        <dbReference type="Google" id="ProtNLM"/>
    </source>
</evidence>
<dbReference type="InterPro" id="IPR001660">
    <property type="entry name" value="SAM"/>
</dbReference>
<evidence type="ECO:0000256" key="7">
    <source>
        <dbReference type="PROSITE-ProRule" id="PRU00367"/>
    </source>
</evidence>
<dbReference type="Pfam" id="PF00536">
    <property type="entry name" value="SAM_1"/>
    <property type="match status" value="1"/>
</dbReference>
<accession>A0A3P9K974</accession>
<evidence type="ECO:0000313" key="11">
    <source>
        <dbReference type="Ensembl" id="ENSORLP00020004998.1"/>
    </source>
</evidence>
<keyword evidence="2" id="KW-0479">Metal-binding</keyword>
<feature type="compositionally biased region" description="Basic and acidic residues" evidence="8">
    <location>
        <begin position="644"/>
        <end position="653"/>
    </location>
</feature>
<dbReference type="InterPro" id="IPR012313">
    <property type="entry name" value="Znf_FCS"/>
</dbReference>
<dbReference type="PANTHER" id="PTHR12247">
    <property type="entry name" value="POLYCOMB GROUP PROTEIN"/>
    <property type="match status" value="1"/>
</dbReference>
<name>A0A3P9K974_ORYLA</name>
<organism evidence="11 12">
    <name type="scientific">Oryzias latipes</name>
    <name type="common">Japanese rice fish</name>
    <name type="synonym">Japanese killifish</name>
    <dbReference type="NCBI Taxonomy" id="8090"/>
    <lineage>
        <taxon>Eukaryota</taxon>
        <taxon>Metazoa</taxon>
        <taxon>Chordata</taxon>
        <taxon>Craniata</taxon>
        <taxon>Vertebrata</taxon>
        <taxon>Euteleostomi</taxon>
        <taxon>Actinopterygii</taxon>
        <taxon>Neopterygii</taxon>
        <taxon>Teleostei</taxon>
        <taxon>Neoteleostei</taxon>
        <taxon>Acanthomorphata</taxon>
        <taxon>Ovalentaria</taxon>
        <taxon>Atherinomorphae</taxon>
        <taxon>Beloniformes</taxon>
        <taxon>Adrianichthyidae</taxon>
        <taxon>Oryziinae</taxon>
        <taxon>Oryzias</taxon>
    </lineage>
</organism>
<dbReference type="Gene3D" id="1.10.150.50">
    <property type="entry name" value="Transcription Factor, Ets-1"/>
    <property type="match status" value="1"/>
</dbReference>
<dbReference type="Gene3D" id="3.30.60.160">
    <property type="match status" value="1"/>
</dbReference>
<keyword evidence="5" id="KW-0238">DNA-binding</keyword>
<feature type="region of interest" description="Disordered" evidence="8">
    <location>
        <begin position="87"/>
        <end position="118"/>
    </location>
</feature>
<feature type="domain" description="SAM" evidence="9">
    <location>
        <begin position="706"/>
        <end position="769"/>
    </location>
</feature>
<dbReference type="Ensembl" id="ENSORLT00020007028.1">
    <property type="protein sequence ID" value="ENSORLP00020004998.1"/>
    <property type="gene ID" value="ENSORLG00020005786.1"/>
</dbReference>
<reference evidence="11" key="3">
    <citation type="submission" date="2025-08" db="UniProtKB">
        <authorList>
            <consortium name="Ensembl"/>
        </authorList>
    </citation>
    <scope>IDENTIFICATION</scope>
    <source>
        <strain evidence="11">HNI</strain>
    </source>
</reference>
<reference evidence="11" key="4">
    <citation type="submission" date="2025-09" db="UniProtKB">
        <authorList>
            <consortium name="Ensembl"/>
        </authorList>
    </citation>
    <scope>IDENTIFICATION</scope>
    <source>
        <strain evidence="11">HNI</strain>
    </source>
</reference>
<keyword evidence="6" id="KW-0539">Nucleus</keyword>
<evidence type="ECO:0000256" key="8">
    <source>
        <dbReference type="SAM" id="MobiDB-lite"/>
    </source>
</evidence>
<keyword evidence="4" id="KW-0862">Zinc</keyword>
<dbReference type="GO" id="GO:0003677">
    <property type="term" value="F:DNA binding"/>
    <property type="evidence" value="ECO:0007669"/>
    <property type="project" value="UniProtKB-KW"/>
</dbReference>
<feature type="compositionally biased region" description="Low complexity" evidence="8">
    <location>
        <begin position="171"/>
        <end position="184"/>
    </location>
</feature>
<feature type="region of interest" description="Disordered" evidence="8">
    <location>
        <begin position="171"/>
        <end position="197"/>
    </location>
</feature>
<evidence type="ECO:0000256" key="3">
    <source>
        <dbReference type="ARBA" id="ARBA00022771"/>
    </source>
</evidence>
<feature type="region of interest" description="Disordered" evidence="8">
    <location>
        <begin position="241"/>
        <end position="302"/>
    </location>
</feature>
<dbReference type="InterPro" id="IPR013761">
    <property type="entry name" value="SAM/pointed_sf"/>
</dbReference>
<evidence type="ECO:0000259" key="9">
    <source>
        <dbReference type="PROSITE" id="PS50105"/>
    </source>
</evidence>
<keyword evidence="3 7" id="KW-0863">Zinc-finger</keyword>
<feature type="compositionally biased region" description="Low complexity" evidence="8">
    <location>
        <begin position="87"/>
        <end position="102"/>
    </location>
</feature>
<evidence type="ECO:0000259" key="10">
    <source>
        <dbReference type="PROSITE" id="PS51024"/>
    </source>
</evidence>
<dbReference type="GO" id="GO:0005634">
    <property type="term" value="C:nucleus"/>
    <property type="evidence" value="ECO:0007669"/>
    <property type="project" value="UniProtKB-SubCell"/>
</dbReference>
<proteinExistence type="predicted"/>
<feature type="compositionally biased region" description="Polar residues" evidence="8">
    <location>
        <begin position="188"/>
        <end position="197"/>
    </location>
</feature>
<evidence type="ECO:0000256" key="5">
    <source>
        <dbReference type="ARBA" id="ARBA00023125"/>
    </source>
</evidence>
<evidence type="ECO:0000256" key="2">
    <source>
        <dbReference type="ARBA" id="ARBA00022723"/>
    </source>
</evidence>
<evidence type="ECO:0000256" key="4">
    <source>
        <dbReference type="ARBA" id="ARBA00022833"/>
    </source>
</evidence>
<dbReference type="InterPro" id="IPR038603">
    <property type="entry name" value="Znf_FCS_sf"/>
</dbReference>
<dbReference type="Proteomes" id="UP000265180">
    <property type="component" value="Chromosome 16"/>
</dbReference>
<comment type="subcellular location">
    <subcellularLocation>
        <location evidence="1">Nucleus</location>
    </subcellularLocation>
</comment>
<dbReference type="SUPFAM" id="SSF47769">
    <property type="entry name" value="SAM/Pointed domain"/>
    <property type="match status" value="1"/>
</dbReference>
<sequence length="769" mass="80870">MDAGEDQNPNTNGNPQTSGNSRAPQIAHMSLYERQAVQALQALQRQPNAAQYFQQLMLQQQINNAQLQNLAAVQQATLAASRQCNTPSNSVSQVPSVNQSTTCGGTMSSPRAHGPATSAATTALNQSVLLGGNSTGQGQMYLRVNRSLRAPLASQLIFMPGATTATVAAVAQTQHQHHQQQQQHDAVSANSRAQSDNDQVQNLALTCASTLKAAAVKSELPEKNDAAGFTLSLQQPHSLRPLAQQQQVQPQQQQQQVSKPSFNQQPGSNQMSGKAGNQTAMTVDPSASVAPSSSSSSSSPALPLSQLLLSSSSAPLILVPTSNVATSTPGYPKANMNAQTLVVQPLQQTASSADKGPVPIQPKAAQGHRLPVQLSPRHPPPILPAPPTNSQTSAGRAHIPVQLVGARQALTGNPPAGALPQTQSSAAHEAPPSGAVGITKPVVGSLKRKSDFMTLNDGTESSDCAAMKDSAPPLSPAPPKDSAPSTEAPFSSPPILSLPPPLSRVGLGDKQRALVPQAVVKPQVLTHLIEGFVIKEGAEPFPVAGLLKDRDFALAGRTENGPPLLKCEYCGCLAPASQFRGSKRFCSNTCAKRYNVSCSQHFKSSRGRTAPPPTPTGRHRGSVRRSSSNNSYSKLSNKRLSVKCHSESSHSEDLSSDGEEDSPSLSPNSYHSCSRADHSAPQSDCSAPGSLALEGASFLSATPAQWSVEEVCRFISSLQGCEELAPHFLSQEIDGQALLLLREDHLISTMNIKLGPALKICASINSLRE</sequence>
<dbReference type="GO" id="GO:0008270">
    <property type="term" value="F:zinc ion binding"/>
    <property type="evidence" value="ECO:0007669"/>
    <property type="project" value="UniProtKB-KW"/>
</dbReference>
<dbReference type="Pfam" id="PF21319">
    <property type="entry name" value="zf-FCS_1"/>
    <property type="match status" value="1"/>
</dbReference>
<feature type="compositionally biased region" description="Polar residues" evidence="8">
    <location>
        <begin position="258"/>
        <end position="281"/>
    </location>
</feature>
<protein>
    <recommendedName>
        <fullName evidence="13">Polyhomeotic homolog 1</fullName>
    </recommendedName>
</protein>
<feature type="region of interest" description="Disordered" evidence="8">
    <location>
        <begin position="410"/>
        <end position="503"/>
    </location>
</feature>
<feature type="region of interest" description="Disordered" evidence="8">
    <location>
        <begin position="1"/>
        <end position="22"/>
    </location>
</feature>
<dbReference type="InterPro" id="IPR050548">
    <property type="entry name" value="PcG_chromatin_remod_factors"/>
</dbReference>